<dbReference type="InterPro" id="IPR036259">
    <property type="entry name" value="MFS_trans_sf"/>
</dbReference>
<dbReference type="GO" id="GO:0022857">
    <property type="term" value="F:transmembrane transporter activity"/>
    <property type="evidence" value="ECO:0007669"/>
    <property type="project" value="InterPro"/>
</dbReference>
<feature type="transmembrane region" description="Helical" evidence="6">
    <location>
        <begin position="154"/>
        <end position="173"/>
    </location>
</feature>
<feature type="transmembrane region" description="Helical" evidence="6">
    <location>
        <begin position="179"/>
        <end position="204"/>
    </location>
</feature>
<keyword evidence="3 6" id="KW-0812">Transmembrane</keyword>
<reference evidence="7" key="2">
    <citation type="submission" date="2020-07" db="EMBL/GenBank/DDBJ databases">
        <authorList>
            <person name="Vera ALvarez R."/>
            <person name="Arias-Moreno D.M."/>
            <person name="Jimenez-Jacinto V."/>
            <person name="Jimenez-Bremont J.F."/>
            <person name="Swaminathan K."/>
            <person name="Moose S.P."/>
            <person name="Guerrero-Gonzalez M.L."/>
            <person name="Marino-Ramirez L."/>
            <person name="Landsman D."/>
            <person name="Rodriguez-Kessler M."/>
            <person name="Delgado-Sanchez P."/>
        </authorList>
    </citation>
    <scope>NUCLEOTIDE SEQUENCE</scope>
    <source>
        <tissue evidence="7">Cladode</tissue>
    </source>
</reference>
<evidence type="ECO:0000256" key="2">
    <source>
        <dbReference type="ARBA" id="ARBA00005982"/>
    </source>
</evidence>
<dbReference type="SUPFAM" id="SSF103473">
    <property type="entry name" value="MFS general substrate transporter"/>
    <property type="match status" value="1"/>
</dbReference>
<accession>A0A7C9ABC3</accession>
<protein>
    <recommendedName>
        <fullName evidence="8">Major facilitator superfamily (MFS) profile domain-containing protein</fullName>
    </recommendedName>
</protein>
<comment type="subcellular location">
    <subcellularLocation>
        <location evidence="1">Membrane</location>
        <topology evidence="1">Multi-pass membrane protein</topology>
    </subcellularLocation>
</comment>
<proteinExistence type="inferred from homology"/>
<dbReference type="Gene3D" id="1.20.1250.20">
    <property type="entry name" value="MFS general substrate transporter like domains"/>
    <property type="match status" value="1"/>
</dbReference>
<comment type="similarity">
    <text evidence="2">Belongs to the major facilitator superfamily. Proton-dependent oligopeptide transporter (POT/PTR) (TC 2.A.17) family.</text>
</comment>
<dbReference type="AlphaFoldDB" id="A0A7C9ABC3"/>
<feature type="transmembrane region" description="Helical" evidence="6">
    <location>
        <begin position="41"/>
        <end position="63"/>
    </location>
</feature>
<keyword evidence="5 6" id="KW-0472">Membrane</keyword>
<dbReference type="GO" id="GO:0016020">
    <property type="term" value="C:membrane"/>
    <property type="evidence" value="ECO:0007669"/>
    <property type="project" value="UniProtKB-SubCell"/>
</dbReference>
<dbReference type="Pfam" id="PF00854">
    <property type="entry name" value="PTR2"/>
    <property type="match status" value="1"/>
</dbReference>
<organism evidence="7">
    <name type="scientific">Opuntia streptacantha</name>
    <name type="common">Prickly pear cactus</name>
    <name type="synonym">Opuntia cardona</name>
    <dbReference type="NCBI Taxonomy" id="393608"/>
    <lineage>
        <taxon>Eukaryota</taxon>
        <taxon>Viridiplantae</taxon>
        <taxon>Streptophyta</taxon>
        <taxon>Embryophyta</taxon>
        <taxon>Tracheophyta</taxon>
        <taxon>Spermatophyta</taxon>
        <taxon>Magnoliopsida</taxon>
        <taxon>eudicotyledons</taxon>
        <taxon>Gunneridae</taxon>
        <taxon>Pentapetalae</taxon>
        <taxon>Caryophyllales</taxon>
        <taxon>Cactineae</taxon>
        <taxon>Cactaceae</taxon>
        <taxon>Opuntioideae</taxon>
        <taxon>Opuntia</taxon>
    </lineage>
</organism>
<evidence type="ECO:0000256" key="3">
    <source>
        <dbReference type="ARBA" id="ARBA00022692"/>
    </source>
</evidence>
<evidence type="ECO:0000256" key="4">
    <source>
        <dbReference type="ARBA" id="ARBA00022989"/>
    </source>
</evidence>
<dbReference type="EMBL" id="GISG01214654">
    <property type="protein sequence ID" value="MBA4662073.1"/>
    <property type="molecule type" value="Transcribed_RNA"/>
</dbReference>
<reference evidence="7" key="1">
    <citation type="journal article" date="2013" name="J. Plant Res.">
        <title>Effect of fungi and light on seed germination of three Opuntia species from semiarid lands of central Mexico.</title>
        <authorList>
            <person name="Delgado-Sanchez P."/>
            <person name="Jimenez-Bremont J.F."/>
            <person name="Guerrero-Gonzalez Mde L."/>
            <person name="Flores J."/>
        </authorList>
    </citation>
    <scope>NUCLEOTIDE SEQUENCE</scope>
    <source>
        <tissue evidence="7">Cladode</tissue>
    </source>
</reference>
<evidence type="ECO:0000256" key="6">
    <source>
        <dbReference type="SAM" id="Phobius"/>
    </source>
</evidence>
<keyword evidence="4 6" id="KW-1133">Transmembrane helix</keyword>
<evidence type="ECO:0000256" key="1">
    <source>
        <dbReference type="ARBA" id="ARBA00004141"/>
    </source>
</evidence>
<dbReference type="PANTHER" id="PTHR11654">
    <property type="entry name" value="OLIGOPEPTIDE TRANSPORTER-RELATED"/>
    <property type="match status" value="1"/>
</dbReference>
<name>A0A7C9ABC3_OPUST</name>
<evidence type="ECO:0000256" key="5">
    <source>
        <dbReference type="ARBA" id="ARBA00023136"/>
    </source>
</evidence>
<evidence type="ECO:0000313" key="7">
    <source>
        <dbReference type="EMBL" id="MBA4662073.1"/>
    </source>
</evidence>
<evidence type="ECO:0008006" key="8">
    <source>
        <dbReference type="Google" id="ProtNLM"/>
    </source>
</evidence>
<sequence>MMTYLTQQLNLPLVQATNTLTNFGGTSSFTPLLGALIADSYAGQFWTITVGLIFYLMVSFCQLSRTFARSCSRCPVSCFWPLSAVTPKLRPPPCPTQENCQVASQKQLWALYISLLLTSLGTGGIRPCVVTFAANQFDMTKSAVASRKWNYFNCYYFSMGVATLLALTVIVYIQENVGWGWGLGIPTIFMAISIVCFVVGYPLYNNPKPAGSPLVRVAQVAVAAWKKRKATVPANPSVLYENKELDAGISADGRLQIYGGWPQFIEWRS</sequence>
<dbReference type="InterPro" id="IPR000109">
    <property type="entry name" value="POT_fam"/>
</dbReference>